<evidence type="ECO:0000256" key="1">
    <source>
        <dbReference type="ARBA" id="ARBA00004651"/>
    </source>
</evidence>
<dbReference type="Proteomes" id="UP001222275">
    <property type="component" value="Chromosome"/>
</dbReference>
<feature type="domain" description="ABC3 transporter permease C-terminal" evidence="8">
    <location>
        <begin position="269"/>
        <end position="389"/>
    </location>
</feature>
<name>A0ABY8CDH6_9GAMM</name>
<dbReference type="PANTHER" id="PTHR30489:SF0">
    <property type="entry name" value="LIPOPROTEIN-RELEASING SYSTEM TRANSMEMBRANE PROTEIN LOLE"/>
    <property type="match status" value="1"/>
</dbReference>
<dbReference type="EMBL" id="CP102381">
    <property type="protein sequence ID" value="WEJ63537.1"/>
    <property type="molecule type" value="Genomic_DNA"/>
</dbReference>
<evidence type="ECO:0000259" key="8">
    <source>
        <dbReference type="Pfam" id="PF02687"/>
    </source>
</evidence>
<comment type="similarity">
    <text evidence="2">Belongs to the ABC-4 integral membrane protein family. LolC/E subfamily.</text>
</comment>
<evidence type="ECO:0000256" key="4">
    <source>
        <dbReference type="ARBA" id="ARBA00022692"/>
    </source>
</evidence>
<feature type="transmembrane region" description="Helical" evidence="7">
    <location>
        <begin position="711"/>
        <end position="733"/>
    </location>
</feature>
<evidence type="ECO:0000256" key="2">
    <source>
        <dbReference type="ARBA" id="ARBA00005236"/>
    </source>
</evidence>
<evidence type="ECO:0000256" key="5">
    <source>
        <dbReference type="ARBA" id="ARBA00022989"/>
    </source>
</evidence>
<reference evidence="9 10" key="1">
    <citation type="submission" date="2022-06" db="EMBL/GenBank/DDBJ databases">
        <title>Thiomicrohabdus sp. nov, an obligately chemolithoautotrophic, sulfur-oxidizing bacterium isolated from beach of Guanyin Mountain. Amoy.</title>
        <authorList>
            <person name="Zhu H."/>
        </authorList>
    </citation>
    <scope>NUCLEOTIDE SEQUENCE [LARGE SCALE GENOMIC DNA]</scope>
    <source>
        <strain evidence="9 10">XGS-01</strain>
    </source>
</reference>
<keyword evidence="6 7" id="KW-0472">Membrane</keyword>
<dbReference type="RefSeq" id="WP_275595794.1">
    <property type="nucleotide sequence ID" value="NZ_CP102381.1"/>
</dbReference>
<feature type="transmembrane region" description="Helical" evidence="7">
    <location>
        <begin position="753"/>
        <end position="771"/>
    </location>
</feature>
<evidence type="ECO:0000313" key="10">
    <source>
        <dbReference type="Proteomes" id="UP001222275"/>
    </source>
</evidence>
<gene>
    <name evidence="9" type="ORF">NR989_04600</name>
</gene>
<protein>
    <submittedName>
        <fullName evidence="9">ABC transporter permease</fullName>
    </submittedName>
</protein>
<organism evidence="9 10">
    <name type="scientific">Thiomicrorhabdus lithotrophica</name>
    <dbReference type="NCBI Taxonomy" id="2949997"/>
    <lineage>
        <taxon>Bacteria</taxon>
        <taxon>Pseudomonadati</taxon>
        <taxon>Pseudomonadota</taxon>
        <taxon>Gammaproteobacteria</taxon>
        <taxon>Thiotrichales</taxon>
        <taxon>Piscirickettsiaceae</taxon>
        <taxon>Thiomicrorhabdus</taxon>
    </lineage>
</organism>
<feature type="transmembrane region" description="Helical" evidence="7">
    <location>
        <begin position="317"/>
        <end position="336"/>
    </location>
</feature>
<feature type="transmembrane region" description="Helical" evidence="7">
    <location>
        <begin position="20"/>
        <end position="40"/>
    </location>
</feature>
<accession>A0ABY8CDH6</accession>
<proteinExistence type="inferred from homology"/>
<evidence type="ECO:0000256" key="3">
    <source>
        <dbReference type="ARBA" id="ARBA00022475"/>
    </source>
</evidence>
<feature type="domain" description="ABC3 transporter permease C-terminal" evidence="8">
    <location>
        <begin position="664"/>
        <end position="777"/>
    </location>
</feature>
<evidence type="ECO:0000313" key="9">
    <source>
        <dbReference type="EMBL" id="WEJ63537.1"/>
    </source>
</evidence>
<keyword evidence="3" id="KW-1003">Cell membrane</keyword>
<feature type="transmembrane region" description="Helical" evidence="7">
    <location>
        <begin position="434"/>
        <end position="452"/>
    </location>
</feature>
<feature type="transmembrane region" description="Helical" evidence="7">
    <location>
        <begin position="361"/>
        <end position="381"/>
    </location>
</feature>
<evidence type="ECO:0000256" key="6">
    <source>
        <dbReference type="ARBA" id="ARBA00023136"/>
    </source>
</evidence>
<feature type="transmembrane region" description="Helical" evidence="7">
    <location>
        <begin position="655"/>
        <end position="675"/>
    </location>
</feature>
<sequence>MNAIDIKLWRELWNMRMQALAIAMVIVSGVAIFIMSLSTYDSLYETRENYYRDNHFADIFASLKRAPISVVKRIEEIPGVDKVETRVVTYVNLDIADYDNPVSGHLISEPDSGRSLLNQIYLRDGRLLEPNRDNEIILSEEFAHAHKLKAGDKIKATINGRSKTLTIVGTGLSPEYIYQIAPGAMFPDYKSYGVMWMARTPLASAYDMNGAFNNVTLTVTKGTNVQDVIDRLDDILAAYGGIGAYARKDQLSNRFLSEELKQLQNMATMFPIIFFGVAAFLLNVVISRLIALEREQISVLKAFGYSNLAVGLHYSKLVLMIVSIGIIIGIGFGIWMGKGMSGLYMEIYSLPYMDYLLEPELIASAALVSFGVAMIGTLYAVKKAVTLPPAQGMRPEQPATYRPTSIERLGLQKHFSQPSRMILRHIERRPFKSLLTTLGISMACGIMMVSGFQEGAINEMIDVQYNMSQHEDLMTLYSEPTSKRSLYSIKNIQGVELAEGFRNVSANLKFEHRSYRTSVNGVEPNNVLTRLLDSNLNTIAIPQQGVIITDYLSEQLHIKPGDLLTIEVLEGNRPTIHVPVIGTAKQYLGLNVYIQRDTLNRLLKEGDVISGAYLKVDEKYQNSVYNELKNMPRIAGVVEQKSAIEGFYETMDDTILFFSFITTLLGGSIAFGVVYNSMRIALSERNRELASLRVLGFHRSEIAYILLGEQAVLTLLAIPIGFVIGNGLCAYLAMKFDSDLYRIPVVLEADVYAFAALVVLVSSIISAIMIWRNLAHLDMVAVLKAKE</sequence>
<dbReference type="InterPro" id="IPR003838">
    <property type="entry name" value="ABC3_permease_C"/>
</dbReference>
<keyword evidence="5 7" id="KW-1133">Transmembrane helix</keyword>
<feature type="transmembrane region" description="Helical" evidence="7">
    <location>
        <begin position="269"/>
        <end position="291"/>
    </location>
</feature>
<keyword evidence="4 7" id="KW-0812">Transmembrane</keyword>
<dbReference type="Pfam" id="PF02687">
    <property type="entry name" value="FtsX"/>
    <property type="match status" value="2"/>
</dbReference>
<dbReference type="InterPro" id="IPR051447">
    <property type="entry name" value="Lipoprotein-release_system"/>
</dbReference>
<evidence type="ECO:0000256" key="7">
    <source>
        <dbReference type="SAM" id="Phobius"/>
    </source>
</evidence>
<keyword evidence="10" id="KW-1185">Reference proteome</keyword>
<comment type="subcellular location">
    <subcellularLocation>
        <location evidence="1">Cell membrane</location>
        <topology evidence="1">Multi-pass membrane protein</topology>
    </subcellularLocation>
</comment>
<dbReference type="PANTHER" id="PTHR30489">
    <property type="entry name" value="LIPOPROTEIN-RELEASING SYSTEM TRANSMEMBRANE PROTEIN LOLE"/>
    <property type="match status" value="1"/>
</dbReference>